<evidence type="ECO:0000313" key="2">
    <source>
        <dbReference type="Proteomes" id="UP000275777"/>
    </source>
</evidence>
<dbReference type="EMBL" id="LR134182">
    <property type="protein sequence ID" value="VEB42423.1"/>
    <property type="molecule type" value="Genomic_DNA"/>
</dbReference>
<evidence type="ECO:0000313" key="1">
    <source>
        <dbReference type="EMBL" id="VEB42423.1"/>
    </source>
</evidence>
<accession>A0A447TC20</accession>
<protein>
    <submittedName>
        <fullName evidence="1">Uncharacterized protein</fullName>
    </submittedName>
</protein>
<sequence>MVDIVSYYKKQETRDSQYIECHAGAMIAGAAIKGEYAKTGM</sequence>
<gene>
    <name evidence="1" type="ORF">NCTC9695_02873</name>
</gene>
<name>A0A447TC20_CHRVL</name>
<dbReference type="Proteomes" id="UP000275777">
    <property type="component" value="Chromosome"/>
</dbReference>
<reference evidence="1 2" key="1">
    <citation type="submission" date="2018-12" db="EMBL/GenBank/DDBJ databases">
        <authorList>
            <consortium name="Pathogen Informatics"/>
        </authorList>
    </citation>
    <scope>NUCLEOTIDE SEQUENCE [LARGE SCALE GENOMIC DNA]</scope>
    <source>
        <strain evidence="1 2">NCTC9695</strain>
    </source>
</reference>
<proteinExistence type="predicted"/>
<organism evidence="1 2">
    <name type="scientific">Chromobacterium violaceum</name>
    <dbReference type="NCBI Taxonomy" id="536"/>
    <lineage>
        <taxon>Bacteria</taxon>
        <taxon>Pseudomonadati</taxon>
        <taxon>Pseudomonadota</taxon>
        <taxon>Betaproteobacteria</taxon>
        <taxon>Neisseriales</taxon>
        <taxon>Chromobacteriaceae</taxon>
        <taxon>Chromobacterium</taxon>
    </lineage>
</organism>
<dbReference type="AlphaFoldDB" id="A0A447TC20"/>